<dbReference type="RefSeq" id="XP_009055232.1">
    <property type="nucleotide sequence ID" value="XM_009056984.1"/>
</dbReference>
<protein>
    <recommendedName>
        <fullName evidence="2">HTH CENPB-type domain-containing protein</fullName>
    </recommendedName>
</protein>
<dbReference type="InterPro" id="IPR036397">
    <property type="entry name" value="RNaseH_sf"/>
</dbReference>
<dbReference type="GO" id="GO:0005634">
    <property type="term" value="C:nucleus"/>
    <property type="evidence" value="ECO:0007669"/>
    <property type="project" value="TreeGrafter"/>
</dbReference>
<name>V3ZRM8_LOTGI</name>
<dbReference type="InterPro" id="IPR004875">
    <property type="entry name" value="DDE_SF_endonuclease_dom"/>
</dbReference>
<dbReference type="Gene3D" id="1.10.10.60">
    <property type="entry name" value="Homeodomain-like"/>
    <property type="match status" value="1"/>
</dbReference>
<feature type="non-terminal residue" evidence="3">
    <location>
        <position position="383"/>
    </location>
</feature>
<dbReference type="GO" id="GO:0003677">
    <property type="term" value="F:DNA binding"/>
    <property type="evidence" value="ECO:0007669"/>
    <property type="project" value="UniProtKB-KW"/>
</dbReference>
<dbReference type="AlphaFoldDB" id="V3ZRM8"/>
<evidence type="ECO:0000313" key="3">
    <source>
        <dbReference type="EMBL" id="ESO94078.1"/>
    </source>
</evidence>
<dbReference type="KEGG" id="lgi:LOTGIDRAFT_83307"/>
<dbReference type="OrthoDB" id="10060191at2759"/>
<gene>
    <name evidence="3" type="ORF">LOTGIDRAFT_83307</name>
</gene>
<reference evidence="3 4" key="1">
    <citation type="journal article" date="2013" name="Nature">
        <title>Insights into bilaterian evolution from three spiralian genomes.</title>
        <authorList>
            <person name="Simakov O."/>
            <person name="Marletaz F."/>
            <person name="Cho S.J."/>
            <person name="Edsinger-Gonzales E."/>
            <person name="Havlak P."/>
            <person name="Hellsten U."/>
            <person name="Kuo D.H."/>
            <person name="Larsson T."/>
            <person name="Lv J."/>
            <person name="Arendt D."/>
            <person name="Savage R."/>
            <person name="Osoegawa K."/>
            <person name="de Jong P."/>
            <person name="Grimwood J."/>
            <person name="Chapman J.A."/>
            <person name="Shapiro H."/>
            <person name="Aerts A."/>
            <person name="Otillar R.P."/>
            <person name="Terry A.Y."/>
            <person name="Boore J.L."/>
            <person name="Grigoriev I.V."/>
            <person name="Lindberg D.R."/>
            <person name="Seaver E.C."/>
            <person name="Weisblat D.A."/>
            <person name="Putnam N.H."/>
            <person name="Rokhsar D.S."/>
        </authorList>
    </citation>
    <scope>NUCLEOTIDE SEQUENCE [LARGE SCALE GENOMIC DNA]</scope>
</reference>
<dbReference type="HOGENOM" id="CLU_018294_0_0_1"/>
<feature type="domain" description="HTH CENPB-type" evidence="2">
    <location>
        <begin position="25"/>
        <end position="96"/>
    </location>
</feature>
<dbReference type="PANTHER" id="PTHR19303:SF73">
    <property type="entry name" value="PROTEIN PDC2"/>
    <property type="match status" value="1"/>
</dbReference>
<dbReference type="SMART" id="SM00674">
    <property type="entry name" value="CENPB"/>
    <property type="match status" value="1"/>
</dbReference>
<keyword evidence="1" id="KW-0238">DNA-binding</keyword>
<dbReference type="PANTHER" id="PTHR19303">
    <property type="entry name" value="TRANSPOSON"/>
    <property type="match status" value="1"/>
</dbReference>
<dbReference type="SUPFAM" id="SSF46689">
    <property type="entry name" value="Homeodomain-like"/>
    <property type="match status" value="1"/>
</dbReference>
<dbReference type="InterPro" id="IPR006600">
    <property type="entry name" value="HTH_CenpB_DNA-bd_dom"/>
</dbReference>
<dbReference type="Proteomes" id="UP000030746">
    <property type="component" value="Unassembled WGS sequence"/>
</dbReference>
<sequence>IGKSTVGDIVRNKEKWLNIPEDSSSLSRTRHAKHEKLEEGLNLWIHDMNSRNVAISDMLLIEKAKDIGTKLNVTDFAYSRGWLARFKTRHSIVRCHFKGEAVSENKTTDIKGEEKLNSVLADYTDENIFNIDETDLLFKLGPTYTLASVSSVKCSKERITVALCANATGTMKIKPFVIGKTRRPHSFGMYFNPELYVRYRFNAKAWMTSELFADWLISFDRQMKAKGRHVLLLCDNAARHNSNTKLSNVKLYFLPPNTTGSIQPMDAGIIHAFKAYYRQFLVKHYIGCAERDMSQSLNLRQAIRFVKDAWNALTASTISNCFSHLDVIDQNGNDNKEGIDTPLAELRAILKKVGLPDSDDIMTAEDYVNIDKEEITCDQLTDD</sequence>
<dbReference type="EMBL" id="KB201876">
    <property type="protein sequence ID" value="ESO94078.1"/>
    <property type="molecule type" value="Genomic_DNA"/>
</dbReference>
<feature type="non-terminal residue" evidence="3">
    <location>
        <position position="1"/>
    </location>
</feature>
<dbReference type="GeneID" id="20252569"/>
<dbReference type="InterPro" id="IPR050863">
    <property type="entry name" value="CenT-Element_Derived"/>
</dbReference>
<dbReference type="OMA" id="WMTSLIF"/>
<dbReference type="PROSITE" id="PS51253">
    <property type="entry name" value="HTH_CENPB"/>
    <property type="match status" value="1"/>
</dbReference>
<accession>V3ZRM8</accession>
<dbReference type="Pfam" id="PF03184">
    <property type="entry name" value="DDE_1"/>
    <property type="match status" value="1"/>
</dbReference>
<dbReference type="CTD" id="20252569"/>
<dbReference type="InterPro" id="IPR009057">
    <property type="entry name" value="Homeodomain-like_sf"/>
</dbReference>
<dbReference type="Pfam" id="PF03221">
    <property type="entry name" value="HTH_Tnp_Tc5"/>
    <property type="match status" value="1"/>
</dbReference>
<evidence type="ECO:0000256" key="1">
    <source>
        <dbReference type="ARBA" id="ARBA00023125"/>
    </source>
</evidence>
<organism evidence="3 4">
    <name type="scientific">Lottia gigantea</name>
    <name type="common">Giant owl limpet</name>
    <dbReference type="NCBI Taxonomy" id="225164"/>
    <lineage>
        <taxon>Eukaryota</taxon>
        <taxon>Metazoa</taxon>
        <taxon>Spiralia</taxon>
        <taxon>Lophotrochozoa</taxon>
        <taxon>Mollusca</taxon>
        <taxon>Gastropoda</taxon>
        <taxon>Patellogastropoda</taxon>
        <taxon>Lottioidea</taxon>
        <taxon>Lottiidae</taxon>
        <taxon>Lottia</taxon>
    </lineage>
</organism>
<evidence type="ECO:0000259" key="2">
    <source>
        <dbReference type="PROSITE" id="PS51253"/>
    </source>
</evidence>
<keyword evidence="4" id="KW-1185">Reference proteome</keyword>
<proteinExistence type="predicted"/>
<dbReference type="Gene3D" id="3.30.420.10">
    <property type="entry name" value="Ribonuclease H-like superfamily/Ribonuclease H"/>
    <property type="match status" value="1"/>
</dbReference>
<evidence type="ECO:0000313" key="4">
    <source>
        <dbReference type="Proteomes" id="UP000030746"/>
    </source>
</evidence>